<evidence type="ECO:0000313" key="5">
    <source>
        <dbReference type="Proteomes" id="UP000501452"/>
    </source>
</evidence>
<dbReference type="InterPro" id="IPR010044">
    <property type="entry name" value="MTAP"/>
</dbReference>
<reference evidence="4 5" key="1">
    <citation type="submission" date="2019-10" db="EMBL/GenBank/DDBJ databases">
        <title>Rubrobacter sp nov SCSIO 52090 isolated from a deep-sea sediment in the South China Sea.</title>
        <authorList>
            <person name="Chen R.W."/>
        </authorList>
    </citation>
    <scope>NUCLEOTIDE SEQUENCE [LARGE SCALE GENOMIC DNA]</scope>
    <source>
        <strain evidence="4 5">SCSIO 52909</strain>
    </source>
</reference>
<dbReference type="InterPro" id="IPR035994">
    <property type="entry name" value="Nucleoside_phosphorylase_sf"/>
</dbReference>
<dbReference type="KEGG" id="rub:GBA63_13730"/>
<name>A0A6G8QB97_9ACTN</name>
<dbReference type="InterPro" id="IPR000845">
    <property type="entry name" value="Nucleoside_phosphorylase_d"/>
</dbReference>
<feature type="domain" description="Nucleoside phosphorylase" evidence="3">
    <location>
        <begin position="25"/>
        <end position="263"/>
    </location>
</feature>
<keyword evidence="5" id="KW-1185">Reference proteome</keyword>
<organism evidence="4 5">
    <name type="scientific">Rubrobacter tropicus</name>
    <dbReference type="NCBI Taxonomy" id="2653851"/>
    <lineage>
        <taxon>Bacteria</taxon>
        <taxon>Bacillati</taxon>
        <taxon>Actinomycetota</taxon>
        <taxon>Rubrobacteria</taxon>
        <taxon>Rubrobacterales</taxon>
        <taxon>Rubrobacteraceae</taxon>
        <taxon>Rubrobacter</taxon>
    </lineage>
</organism>
<protein>
    <submittedName>
        <fullName evidence="4">Phosphorylase</fullName>
    </submittedName>
</protein>
<dbReference type="Gene3D" id="3.40.50.1580">
    <property type="entry name" value="Nucleoside phosphorylase domain"/>
    <property type="match status" value="1"/>
</dbReference>
<proteinExistence type="predicted"/>
<gene>
    <name evidence="4" type="ORF">GBA63_13730</name>
</gene>
<evidence type="ECO:0000313" key="4">
    <source>
        <dbReference type="EMBL" id="QIN83577.1"/>
    </source>
</evidence>
<keyword evidence="1" id="KW-0328">Glycosyltransferase</keyword>
<dbReference type="SUPFAM" id="SSF53167">
    <property type="entry name" value="Purine and uridine phosphorylases"/>
    <property type="match status" value="1"/>
</dbReference>
<dbReference type="GO" id="GO:0005829">
    <property type="term" value="C:cytosol"/>
    <property type="evidence" value="ECO:0007669"/>
    <property type="project" value="TreeGrafter"/>
</dbReference>
<dbReference type="GO" id="GO:0009116">
    <property type="term" value="P:nucleoside metabolic process"/>
    <property type="evidence" value="ECO:0007669"/>
    <property type="project" value="InterPro"/>
</dbReference>
<sequence length="290" mass="31389">MMAFAPRRVLWDDEDVSPGRAMIDVGIITGSGIYELPGEKETRVVESRFGEAEVSIFRAGSWTVGSISRHQKNHLHLPHAIPHQANLAALKQLGARVVLATTVVGAVDPGVRLGRPVLFDDLFFPTNLLPTGAECTIFTEPGDPGRGHLIWDEPFAPRLRRKLELATGDLGLGATVGGVYGHTNGPRFESRAEIRWLGTAGVTAVSQTCGPEAVLAGELELPYALVGFPVNYATGISHSRRDELDRLLALSAEVLPRVVLRTVEMLEGEDLIFDHGYVYRVEGGVGPREG</sequence>
<accession>A0A6G8QB97</accession>
<evidence type="ECO:0000259" key="3">
    <source>
        <dbReference type="Pfam" id="PF01048"/>
    </source>
</evidence>
<dbReference type="GO" id="GO:0017061">
    <property type="term" value="F:S-methyl-5-thioadenosine phosphorylase activity"/>
    <property type="evidence" value="ECO:0007669"/>
    <property type="project" value="InterPro"/>
</dbReference>
<dbReference type="AlphaFoldDB" id="A0A6G8QB97"/>
<dbReference type="Pfam" id="PF01048">
    <property type="entry name" value="PNP_UDP_1"/>
    <property type="match status" value="1"/>
</dbReference>
<dbReference type="GO" id="GO:0019509">
    <property type="term" value="P:L-methionine salvage from methylthioadenosine"/>
    <property type="evidence" value="ECO:0007669"/>
    <property type="project" value="TreeGrafter"/>
</dbReference>
<dbReference type="EMBL" id="CP045119">
    <property type="protein sequence ID" value="QIN83577.1"/>
    <property type="molecule type" value="Genomic_DNA"/>
</dbReference>
<dbReference type="RefSeq" id="WP_166177007.1">
    <property type="nucleotide sequence ID" value="NZ_CP045119.1"/>
</dbReference>
<evidence type="ECO:0000256" key="1">
    <source>
        <dbReference type="ARBA" id="ARBA00022676"/>
    </source>
</evidence>
<dbReference type="PANTHER" id="PTHR42679:SF2">
    <property type="entry name" value="S-METHYL-5'-THIOADENOSINE PHOSPHORYLASE"/>
    <property type="match status" value="1"/>
</dbReference>
<dbReference type="CDD" id="cd09010">
    <property type="entry name" value="MTAP_SsMTAPII_like_MTIP"/>
    <property type="match status" value="1"/>
</dbReference>
<dbReference type="Proteomes" id="UP000501452">
    <property type="component" value="Chromosome"/>
</dbReference>
<keyword evidence="2" id="KW-0808">Transferase</keyword>
<dbReference type="PANTHER" id="PTHR42679">
    <property type="entry name" value="S-METHYL-5'-THIOADENOSINE PHOSPHORYLASE"/>
    <property type="match status" value="1"/>
</dbReference>
<evidence type="ECO:0000256" key="2">
    <source>
        <dbReference type="ARBA" id="ARBA00022679"/>
    </source>
</evidence>